<evidence type="ECO:0000256" key="1">
    <source>
        <dbReference type="PIRSR" id="PIRSR002703-1"/>
    </source>
</evidence>
<dbReference type="InterPro" id="IPR037176">
    <property type="entry name" value="Osmotin/thaumatin-like_sf"/>
</dbReference>
<gene>
    <name evidence="3" type="ORF">GYMLUDRAFT_98652</name>
</gene>
<feature type="disulfide bond" evidence="1">
    <location>
        <begin position="95"/>
        <end position="101"/>
    </location>
</feature>
<dbReference type="Gene3D" id="2.60.110.10">
    <property type="entry name" value="Thaumatin"/>
    <property type="match status" value="1"/>
</dbReference>
<feature type="disulfide bond" evidence="1">
    <location>
        <begin position="182"/>
        <end position="196"/>
    </location>
</feature>
<feature type="chain" id="PRO_5002208574" description="Thaumatin-like protein" evidence="2">
    <location>
        <begin position="23"/>
        <end position="255"/>
    </location>
</feature>
<accession>A0A0D0CQA4</accession>
<organism evidence="3 4">
    <name type="scientific">Collybiopsis luxurians FD-317 M1</name>
    <dbReference type="NCBI Taxonomy" id="944289"/>
    <lineage>
        <taxon>Eukaryota</taxon>
        <taxon>Fungi</taxon>
        <taxon>Dikarya</taxon>
        <taxon>Basidiomycota</taxon>
        <taxon>Agaricomycotina</taxon>
        <taxon>Agaricomycetes</taxon>
        <taxon>Agaricomycetidae</taxon>
        <taxon>Agaricales</taxon>
        <taxon>Marasmiineae</taxon>
        <taxon>Omphalotaceae</taxon>
        <taxon>Collybiopsis</taxon>
        <taxon>Collybiopsis luxurians</taxon>
    </lineage>
</organism>
<evidence type="ECO:0000313" key="4">
    <source>
        <dbReference type="Proteomes" id="UP000053593"/>
    </source>
</evidence>
<feature type="disulfide bond" evidence="1">
    <location>
        <begin position="79"/>
        <end position="90"/>
    </location>
</feature>
<keyword evidence="4" id="KW-1185">Reference proteome</keyword>
<reference evidence="3 4" key="1">
    <citation type="submission" date="2014-04" db="EMBL/GenBank/DDBJ databases">
        <title>Evolutionary Origins and Diversification of the Mycorrhizal Mutualists.</title>
        <authorList>
            <consortium name="DOE Joint Genome Institute"/>
            <consortium name="Mycorrhizal Genomics Consortium"/>
            <person name="Kohler A."/>
            <person name="Kuo A."/>
            <person name="Nagy L.G."/>
            <person name="Floudas D."/>
            <person name="Copeland A."/>
            <person name="Barry K.W."/>
            <person name="Cichocki N."/>
            <person name="Veneault-Fourrey C."/>
            <person name="LaButti K."/>
            <person name="Lindquist E.A."/>
            <person name="Lipzen A."/>
            <person name="Lundell T."/>
            <person name="Morin E."/>
            <person name="Murat C."/>
            <person name="Riley R."/>
            <person name="Ohm R."/>
            <person name="Sun H."/>
            <person name="Tunlid A."/>
            <person name="Henrissat B."/>
            <person name="Grigoriev I.V."/>
            <person name="Hibbett D.S."/>
            <person name="Martin F."/>
        </authorList>
    </citation>
    <scope>NUCLEOTIDE SEQUENCE [LARGE SCALE GENOMIC DNA]</scope>
    <source>
        <strain evidence="3 4">FD-317 M1</strain>
    </source>
</reference>
<dbReference type="HOGENOM" id="CLU_043181_4_0_1"/>
<feature type="disulfide bond" evidence="1">
    <location>
        <begin position="161"/>
        <end position="178"/>
    </location>
</feature>
<keyword evidence="1" id="KW-1015">Disulfide bond</keyword>
<feature type="signal peptide" evidence="2">
    <location>
        <begin position="1"/>
        <end position="22"/>
    </location>
</feature>
<dbReference type="PRINTS" id="PR00347">
    <property type="entry name" value="THAUMATIN"/>
</dbReference>
<dbReference type="OrthoDB" id="430315at2759"/>
<evidence type="ECO:0000313" key="3">
    <source>
        <dbReference type="EMBL" id="KIK57583.1"/>
    </source>
</evidence>
<dbReference type="SMART" id="SM00205">
    <property type="entry name" value="THN"/>
    <property type="match status" value="1"/>
</dbReference>
<feature type="disulfide bond" evidence="1">
    <location>
        <begin position="153"/>
        <end position="222"/>
    </location>
</feature>
<sequence length="255" mass="26388">MNKSFIVLQTAAFLYVVVAAKARIIAVKNDCDITIWYMFTAGDSLPDYPTGWEAAAGTFVNFTVPDNWTAGRIWGRTECDFSGSDGATACVTGSCNGGLECATSGGTGVPPATVAEWTLSGDGNADWYDVSLVDGFNLPMEITNSASCNIASCPVDLNADCPSELVGPSGSNGAIAGCKSACTAGLGGDISDSSACCTGSHDTAETCPSSGVPEYEFFKNNCPDAYAYAYDEDSGTALFTCDTSLSADYTLTFCP</sequence>
<proteinExistence type="predicted"/>
<dbReference type="EMBL" id="KN834790">
    <property type="protein sequence ID" value="KIK57583.1"/>
    <property type="molecule type" value="Genomic_DNA"/>
</dbReference>
<dbReference type="PANTHER" id="PTHR31048">
    <property type="entry name" value="OS03G0233200 PROTEIN"/>
    <property type="match status" value="1"/>
</dbReference>
<feature type="disulfide bond" evidence="1">
    <location>
        <begin position="31"/>
        <end position="254"/>
    </location>
</feature>
<evidence type="ECO:0000256" key="2">
    <source>
        <dbReference type="SAM" id="SignalP"/>
    </source>
</evidence>
<dbReference type="SUPFAM" id="SSF49870">
    <property type="entry name" value="Osmotin, thaumatin-like protein"/>
    <property type="match status" value="1"/>
</dbReference>
<feature type="disulfide bond" evidence="1">
    <location>
        <begin position="197"/>
        <end position="207"/>
    </location>
</feature>
<dbReference type="Proteomes" id="UP000053593">
    <property type="component" value="Unassembled WGS sequence"/>
</dbReference>
<dbReference type="PROSITE" id="PS51367">
    <property type="entry name" value="THAUMATIN_2"/>
    <property type="match status" value="1"/>
</dbReference>
<name>A0A0D0CQA4_9AGAR</name>
<protein>
    <recommendedName>
        <fullName evidence="5">Thaumatin-like protein</fullName>
    </recommendedName>
</protein>
<dbReference type="PIRSF" id="PIRSF002703">
    <property type="entry name" value="Thaumatin"/>
    <property type="match status" value="1"/>
</dbReference>
<keyword evidence="2" id="KW-0732">Signal</keyword>
<evidence type="ECO:0008006" key="5">
    <source>
        <dbReference type="Google" id="ProtNLM"/>
    </source>
</evidence>
<feature type="disulfide bond" evidence="1">
    <location>
        <begin position="148"/>
        <end position="241"/>
    </location>
</feature>
<dbReference type="AlphaFoldDB" id="A0A0D0CQA4"/>
<dbReference type="InterPro" id="IPR001938">
    <property type="entry name" value="Thaumatin"/>
</dbReference>
<dbReference type="Pfam" id="PF00314">
    <property type="entry name" value="Thaumatin"/>
    <property type="match status" value="1"/>
</dbReference>